<protein>
    <submittedName>
        <fullName evidence="1">Uncharacterized protein</fullName>
    </submittedName>
</protein>
<evidence type="ECO:0000313" key="2">
    <source>
        <dbReference type="Proteomes" id="UP000030710"/>
    </source>
</evidence>
<proteinExistence type="predicted"/>
<gene>
    <name evidence="1" type="ORF">J07HQW2_00432</name>
</gene>
<dbReference type="Proteomes" id="UP000030710">
    <property type="component" value="Unassembled WGS sequence"/>
</dbReference>
<organism evidence="1 2">
    <name type="scientific">Haloquadratum walsbyi J07HQW2</name>
    <dbReference type="NCBI Taxonomy" id="1238425"/>
    <lineage>
        <taxon>Archaea</taxon>
        <taxon>Methanobacteriati</taxon>
        <taxon>Methanobacteriota</taxon>
        <taxon>Stenosarchaea group</taxon>
        <taxon>Halobacteria</taxon>
        <taxon>Halobacteriales</taxon>
        <taxon>Haloferacaceae</taxon>
        <taxon>Haloquadratum</taxon>
    </lineage>
</organism>
<evidence type="ECO:0000313" key="1">
    <source>
        <dbReference type="EMBL" id="ERG93998.1"/>
    </source>
</evidence>
<name>U1NBI6_9EURY</name>
<reference evidence="1 2" key="1">
    <citation type="journal article" date="2013" name="PLoS ONE">
        <title>Assembly-driven community genomics of a hypersaline microbial ecosystem.</title>
        <authorList>
            <person name="Podell S."/>
            <person name="Ugalde J.A."/>
            <person name="Narasingarao P."/>
            <person name="Banfield J.F."/>
            <person name="Heidelberg K.B."/>
            <person name="Allen E.E."/>
        </authorList>
    </citation>
    <scope>NUCLEOTIDE SEQUENCE [LARGE SCALE GENOMIC DNA]</scope>
    <source>
        <strain evidence="2">J07HQW2</strain>
    </source>
</reference>
<dbReference type="AlphaFoldDB" id="U1NBI6"/>
<sequence>MLETNLAIEYSILTQFEKHSPTVGESLIDLNKFPLKLFWKYHILTTSSIQTNWSPSNSVETFIR</sequence>
<accession>U1NBI6</accession>
<dbReference type="HOGENOM" id="CLU_2857055_0_0_2"/>
<dbReference type="EMBL" id="KE356561">
    <property type="protein sequence ID" value="ERG93998.1"/>
    <property type="molecule type" value="Genomic_DNA"/>
</dbReference>